<evidence type="ECO:0000256" key="3">
    <source>
        <dbReference type="SAM" id="Phobius"/>
    </source>
</evidence>
<accession>C0EIG3</accession>
<protein>
    <recommendedName>
        <fullName evidence="6">ECF transporter S component</fullName>
    </recommendedName>
</protein>
<keyword evidence="1 3" id="KW-0812">Transmembrane</keyword>
<dbReference type="AlphaFoldDB" id="C0EIG3"/>
<dbReference type="EMBL" id="ACEC01000126">
    <property type="protein sequence ID" value="EEG28759.1"/>
    <property type="molecule type" value="Genomic_DNA"/>
</dbReference>
<dbReference type="InterPro" id="IPR009825">
    <property type="entry name" value="ECF_substrate-spec-like"/>
</dbReference>
<evidence type="ECO:0000313" key="4">
    <source>
        <dbReference type="EMBL" id="EEG28759.1"/>
    </source>
</evidence>
<dbReference type="Gene3D" id="1.10.1760.20">
    <property type="match status" value="1"/>
</dbReference>
<evidence type="ECO:0000313" key="5">
    <source>
        <dbReference type="Proteomes" id="UP000003340"/>
    </source>
</evidence>
<feature type="transmembrane region" description="Helical" evidence="3">
    <location>
        <begin position="124"/>
        <end position="144"/>
    </location>
</feature>
<evidence type="ECO:0008006" key="6">
    <source>
        <dbReference type="Google" id="ProtNLM"/>
    </source>
</evidence>
<feature type="transmembrane region" description="Helical" evidence="3">
    <location>
        <begin position="12"/>
        <end position="32"/>
    </location>
</feature>
<comment type="caution">
    <text evidence="4">The sequence shown here is derived from an EMBL/GenBank/DDBJ whole genome shotgun (WGS) entry which is preliminary data.</text>
</comment>
<feature type="transmembrane region" description="Helical" evidence="3">
    <location>
        <begin position="84"/>
        <end position="103"/>
    </location>
</feature>
<dbReference type="eggNOG" id="COG4720">
    <property type="taxonomic scope" value="Bacteria"/>
</dbReference>
<dbReference type="HOGENOM" id="CLU_084705_2_0_9"/>
<dbReference type="PANTHER" id="PTHR37815:SF3">
    <property type="entry name" value="UPF0397 PROTEIN SPR0429"/>
    <property type="match status" value="1"/>
</dbReference>
<keyword evidence="5" id="KW-1185">Reference proteome</keyword>
<keyword evidence="3" id="KW-0472">Membrane</keyword>
<evidence type="ECO:0000256" key="2">
    <source>
        <dbReference type="ARBA" id="ARBA00022989"/>
    </source>
</evidence>
<reference evidence="4 5" key="2">
    <citation type="submission" date="2009-02" db="EMBL/GenBank/DDBJ databases">
        <title>Draft genome sequence of Clostridium methylpentosum (DSM 5476).</title>
        <authorList>
            <person name="Sudarsanam P."/>
            <person name="Ley R."/>
            <person name="Guruge J."/>
            <person name="Turnbaugh P.J."/>
            <person name="Mahowald M."/>
            <person name="Liep D."/>
            <person name="Gordon J."/>
        </authorList>
    </citation>
    <scope>NUCLEOTIDE SEQUENCE [LARGE SCALE GENOMIC DNA]</scope>
    <source>
        <strain evidence="4 5">DSM 5476</strain>
    </source>
</reference>
<name>C0EIG3_9FIRM</name>
<keyword evidence="2 3" id="KW-1133">Transmembrane helix</keyword>
<dbReference type="STRING" id="537013.CLOSTMETH_03658"/>
<gene>
    <name evidence="4" type="ORF">CLOSTMETH_03658</name>
</gene>
<dbReference type="GO" id="GO:0016020">
    <property type="term" value="C:membrane"/>
    <property type="evidence" value="ECO:0007669"/>
    <property type="project" value="InterPro"/>
</dbReference>
<reference evidence="4 5" key="1">
    <citation type="submission" date="2009-01" db="EMBL/GenBank/DDBJ databases">
        <authorList>
            <person name="Fulton L."/>
            <person name="Clifton S."/>
            <person name="Fulton B."/>
            <person name="Xu J."/>
            <person name="Minx P."/>
            <person name="Pepin K.H."/>
            <person name="Johnson M."/>
            <person name="Bhonagiri V."/>
            <person name="Nash W.E."/>
            <person name="Mardis E.R."/>
            <person name="Wilson R.K."/>
        </authorList>
    </citation>
    <scope>NUCLEOTIDE SEQUENCE [LARGE SCALE GENOMIC DNA]</scope>
    <source>
        <strain evidence="4 5">DSM 5476</strain>
    </source>
</reference>
<proteinExistence type="predicted"/>
<evidence type="ECO:0000256" key="1">
    <source>
        <dbReference type="ARBA" id="ARBA00022692"/>
    </source>
</evidence>
<dbReference type="PANTHER" id="PTHR37815">
    <property type="entry name" value="UPF0397 PROTEIN BC_2624-RELATED"/>
    <property type="match status" value="1"/>
</dbReference>
<dbReference type="Pfam" id="PF07155">
    <property type="entry name" value="ECF-ribofla_trS"/>
    <property type="match status" value="1"/>
</dbReference>
<dbReference type="Proteomes" id="UP000003340">
    <property type="component" value="Unassembled WGS sequence"/>
</dbReference>
<sequence length="213" mass="23239">MAANSEKRFTIYDVVVIGFMAALVFVSSKLSIPIPTGIDNTRIHFGNIFCLLSGLLFGGLRGGLAAGFGSMFFDLTDPMYISSAWFTFLSKFVLGYVCGKLAYVKRNDGRNLKLNIGAAAAGQLAYLVLYLAYSYIKAVFFLQVAHETALITVGTKALTSGANAVIAVVIAVPLGYALKKALVFTGIYNKVMYRRKPKDNSELEETFIKVKRD</sequence>
<organism evidence="4 5">
    <name type="scientific">[Clostridium] methylpentosum DSM 5476</name>
    <dbReference type="NCBI Taxonomy" id="537013"/>
    <lineage>
        <taxon>Bacteria</taxon>
        <taxon>Bacillati</taxon>
        <taxon>Bacillota</taxon>
        <taxon>Clostridia</taxon>
        <taxon>Eubacteriales</taxon>
        <taxon>Oscillospiraceae</taxon>
        <taxon>Oscillospiraceae incertae sedis</taxon>
    </lineage>
</organism>
<feature type="transmembrane region" description="Helical" evidence="3">
    <location>
        <begin position="164"/>
        <end position="188"/>
    </location>
</feature>
<feature type="transmembrane region" description="Helical" evidence="3">
    <location>
        <begin position="44"/>
        <end position="64"/>
    </location>
</feature>